<feature type="transmembrane region" description="Helical" evidence="1">
    <location>
        <begin position="335"/>
        <end position="357"/>
    </location>
</feature>
<keyword evidence="3" id="KW-1185">Reference proteome</keyword>
<keyword evidence="1" id="KW-0812">Transmembrane</keyword>
<dbReference type="OrthoDB" id="3752109at2"/>
<dbReference type="InterPro" id="IPR018580">
    <property type="entry name" value="Uncharacterised_YfhO"/>
</dbReference>
<keyword evidence="1" id="KW-0472">Membrane</keyword>
<dbReference type="PANTHER" id="PTHR38454">
    <property type="entry name" value="INTEGRAL MEMBRANE PROTEIN-RELATED"/>
    <property type="match status" value="1"/>
</dbReference>
<name>A0A9Q9MDH1_9ACTN</name>
<evidence type="ECO:0008006" key="4">
    <source>
        <dbReference type="Google" id="ProtNLM"/>
    </source>
</evidence>
<evidence type="ECO:0000313" key="2">
    <source>
        <dbReference type="EMBL" id="UWZ55088.1"/>
    </source>
</evidence>
<feature type="transmembrane region" description="Helical" evidence="1">
    <location>
        <begin position="146"/>
        <end position="164"/>
    </location>
</feature>
<feature type="transmembrane region" description="Helical" evidence="1">
    <location>
        <begin position="441"/>
        <end position="461"/>
    </location>
</feature>
<feature type="transmembrane region" description="Helical" evidence="1">
    <location>
        <begin position="199"/>
        <end position="228"/>
    </location>
</feature>
<dbReference type="KEGG" id="daur:Daura_02045"/>
<organism evidence="2 3">
    <name type="scientific">Dactylosporangium aurantiacum</name>
    <dbReference type="NCBI Taxonomy" id="35754"/>
    <lineage>
        <taxon>Bacteria</taxon>
        <taxon>Bacillati</taxon>
        <taxon>Actinomycetota</taxon>
        <taxon>Actinomycetes</taxon>
        <taxon>Micromonosporales</taxon>
        <taxon>Micromonosporaceae</taxon>
        <taxon>Dactylosporangium</taxon>
    </lineage>
</organism>
<protein>
    <recommendedName>
        <fullName evidence="4">YfhO family protein</fullName>
    </recommendedName>
</protein>
<evidence type="ECO:0000313" key="3">
    <source>
        <dbReference type="Proteomes" id="UP001058003"/>
    </source>
</evidence>
<feature type="transmembrane region" description="Helical" evidence="1">
    <location>
        <begin position="414"/>
        <end position="434"/>
    </location>
</feature>
<proteinExistence type="predicted"/>
<dbReference type="PANTHER" id="PTHR38454:SF1">
    <property type="entry name" value="INTEGRAL MEMBRANE PROTEIN"/>
    <property type="match status" value="1"/>
</dbReference>
<dbReference type="RefSeq" id="WP_052388068.1">
    <property type="nucleotide sequence ID" value="NZ_CP073767.1"/>
</dbReference>
<sequence length="752" mass="81476">MQELLVDQPVAESRPAPERAARRRADLLGLGVVAVVVAFAAQLPVLKTHLFYYYDDTSSVIIPGWRLIGEQLLQGRLPLLDVDTWLGGNFAGEAQFGLFNPLTMANAVLVALLPDLAVAAILIKTEFLVLLAAGVYLLAREYGAGRNAAAVAAIALPFSGYTLFWDAQAWITNLIAFTLTTHTWWTLRRYARGRLHPVVPLVVAGLTTTSGSPYSVLGVVVVVAAVIIERLVNRQLRAAVGVAVIGLAAGLMAAVVFLPLLGMQPVGTRQAGGVFNTGQLVPSLGHLLNLSAPTYVPRLYTFGPATTPITYLAWFVVPLLPWFAWSALRDGRARAGIFAVGLAYLALTLAPSNLWMFRWPARLIEYLFLAVILAVALLLSAGLRTDHAVRRGLGSAGLILLSTYLVWADRPDQARRAAEAALVVGVLVLAVVLAARHRARLVTPALVAGTLMMLVLQLNWFPRNRDITPWQFPHDVAQLRADFADRSDGNTLIVANSFSKIPNADKQPDRAWREVLFGNVSHVAGMDALNAYTGMGNRQFGAALCMEYEGSVCDEAYQRVFATDPATGVPLADLLRLRTVTLLNAQVPGTLKPTPELLRDQPYAFDLRQAPPGWQTADRGTYATVIRRTAELPHPDGRVSWTAPGLTVTADQAGPSTEEIRYRGGGRVIVAALAWPGWHASVDGHYLPVDRGPAGLIQVDLPERAEGTLKLWFVPAGLRTGVELLAVGVLIGAGYCTYHTVRVRRRRVHEPA</sequence>
<reference evidence="2" key="1">
    <citation type="submission" date="2021-04" db="EMBL/GenBank/DDBJ databases">
        <title>Dactylosporangium aurantiacum NRRL B-8018 full assembly.</title>
        <authorList>
            <person name="Hartkoorn R.C."/>
            <person name="Beaudoing E."/>
            <person name="Hot D."/>
        </authorList>
    </citation>
    <scope>NUCLEOTIDE SEQUENCE</scope>
    <source>
        <strain evidence="2">NRRL B-8018</strain>
    </source>
</reference>
<keyword evidence="1" id="KW-1133">Transmembrane helix</keyword>
<dbReference type="EMBL" id="CP073767">
    <property type="protein sequence ID" value="UWZ55088.1"/>
    <property type="molecule type" value="Genomic_DNA"/>
</dbReference>
<feature type="transmembrane region" description="Helical" evidence="1">
    <location>
        <begin position="311"/>
        <end position="328"/>
    </location>
</feature>
<accession>A0A9Q9MDH1</accession>
<gene>
    <name evidence="2" type="ORF">Daura_02045</name>
</gene>
<feature type="transmembrane region" description="Helical" evidence="1">
    <location>
        <begin position="116"/>
        <end position="139"/>
    </location>
</feature>
<feature type="transmembrane region" description="Helical" evidence="1">
    <location>
        <begin position="388"/>
        <end position="408"/>
    </location>
</feature>
<dbReference type="AlphaFoldDB" id="A0A9Q9MDH1"/>
<dbReference type="Proteomes" id="UP001058003">
    <property type="component" value="Chromosome"/>
</dbReference>
<evidence type="ECO:0000256" key="1">
    <source>
        <dbReference type="SAM" id="Phobius"/>
    </source>
</evidence>
<feature type="transmembrane region" description="Helical" evidence="1">
    <location>
        <begin position="27"/>
        <end position="46"/>
    </location>
</feature>
<feature type="transmembrane region" description="Helical" evidence="1">
    <location>
        <begin position="363"/>
        <end position="381"/>
    </location>
</feature>
<feature type="transmembrane region" description="Helical" evidence="1">
    <location>
        <begin position="240"/>
        <end position="261"/>
    </location>
</feature>